<keyword evidence="1 6" id="KW-0645">Protease</keyword>
<comment type="cofactor">
    <cofactor evidence="6">
        <name>Zn(2+)</name>
        <dbReference type="ChEBI" id="CHEBI:29105"/>
    </cofactor>
    <text evidence="6">Binds 1 zinc ion per subunit.</text>
</comment>
<feature type="domain" description="Peptidase M48" evidence="8">
    <location>
        <begin position="208"/>
        <end position="415"/>
    </location>
</feature>
<feature type="domain" description="CAAX prenyl protease 1 N-terminal" evidence="9">
    <location>
        <begin position="46"/>
        <end position="204"/>
    </location>
</feature>
<evidence type="ECO:0000256" key="1">
    <source>
        <dbReference type="ARBA" id="ARBA00022670"/>
    </source>
</evidence>
<comment type="similarity">
    <text evidence="6">Belongs to the peptidase M48 family.</text>
</comment>
<dbReference type="InterPro" id="IPR001915">
    <property type="entry name" value="Peptidase_M48"/>
</dbReference>
<feature type="transmembrane region" description="Helical" evidence="7">
    <location>
        <begin position="105"/>
        <end position="129"/>
    </location>
</feature>
<protein>
    <submittedName>
        <fullName evidence="10">M48 family metallopeptidase</fullName>
    </submittedName>
</protein>
<feature type="transmembrane region" description="Helical" evidence="7">
    <location>
        <begin position="176"/>
        <end position="199"/>
    </location>
</feature>
<keyword evidence="5 6" id="KW-0482">Metalloprotease</keyword>
<evidence type="ECO:0000313" key="10">
    <source>
        <dbReference type="EMBL" id="MEI5906477.1"/>
    </source>
</evidence>
<sequence>MLRKWSFRALMLYFVFGLLMYIYLFFLGDSTIPEEMMGTSADPATFMNSRELMLSEEYSKIRNLLFFMSTPYEWLLYFLILIFGVSRAFANWAEKTTKFAFLQKAVYLFWLNILAFVIVYPFQYLSFYFSTTYNISTQNFSQWMGDELLDFWINYILMLVIVIVLYALMKKFKKRWWLAAWALSVPFTLFIMFVQPVMIDPLYNDFYPLQNKELEAEILTLANEANIPAEHVFEVNKSEETNALNAYVIGIGSNSRIVLWDTTLEKLSKDEILFVMAHEMAHYVEKHIYFGIGGYLILSLFGLWIIAKWMEYLIQKHGNDLKIKEVSHISSFPLFLLLSSFLLFMASPLTNLSSRYTETRADRYAIELTEDKEAAISSFQELSRVGLSQVNPPYLVKLFRYSHPTMMERLSRLEQFKEEE</sequence>
<feature type="transmembrane region" description="Helical" evidence="7">
    <location>
        <begin position="74"/>
        <end position="93"/>
    </location>
</feature>
<feature type="transmembrane region" description="Helical" evidence="7">
    <location>
        <begin position="328"/>
        <end position="346"/>
    </location>
</feature>
<comment type="caution">
    <text evidence="10">The sequence shown here is derived from an EMBL/GenBank/DDBJ whole genome shotgun (WGS) entry which is preliminary data.</text>
</comment>
<dbReference type="RefSeq" id="WP_336585909.1">
    <property type="nucleotide sequence ID" value="NZ_JBBAXC010000003.1"/>
</dbReference>
<keyword evidence="7" id="KW-1133">Transmembrane helix</keyword>
<keyword evidence="2" id="KW-0479">Metal-binding</keyword>
<dbReference type="InterPro" id="IPR032456">
    <property type="entry name" value="Peptidase_M48_N"/>
</dbReference>
<name>A0ABU8HBE5_9BACI</name>
<feature type="transmembrane region" description="Helical" evidence="7">
    <location>
        <begin position="288"/>
        <end position="307"/>
    </location>
</feature>
<evidence type="ECO:0000256" key="4">
    <source>
        <dbReference type="ARBA" id="ARBA00022833"/>
    </source>
</evidence>
<keyword evidence="11" id="KW-1185">Reference proteome</keyword>
<evidence type="ECO:0000256" key="2">
    <source>
        <dbReference type="ARBA" id="ARBA00022723"/>
    </source>
</evidence>
<evidence type="ECO:0000256" key="6">
    <source>
        <dbReference type="RuleBase" id="RU003983"/>
    </source>
</evidence>
<dbReference type="Gene3D" id="3.30.2010.10">
    <property type="entry name" value="Metalloproteases ('zincins'), catalytic domain"/>
    <property type="match status" value="1"/>
</dbReference>
<keyword evidence="7" id="KW-0472">Membrane</keyword>
<dbReference type="PANTHER" id="PTHR10120">
    <property type="entry name" value="CAAX PRENYL PROTEASE 1"/>
    <property type="match status" value="1"/>
</dbReference>
<keyword evidence="3 6" id="KW-0378">Hydrolase</keyword>
<evidence type="ECO:0000259" key="9">
    <source>
        <dbReference type="Pfam" id="PF16491"/>
    </source>
</evidence>
<dbReference type="EMBL" id="JBBAXC010000003">
    <property type="protein sequence ID" value="MEI5906477.1"/>
    <property type="molecule type" value="Genomic_DNA"/>
</dbReference>
<organism evidence="10 11">
    <name type="scientific">Bacillus spongiae</name>
    <dbReference type="NCBI Taxonomy" id="2683610"/>
    <lineage>
        <taxon>Bacteria</taxon>
        <taxon>Bacillati</taxon>
        <taxon>Bacillota</taxon>
        <taxon>Bacilli</taxon>
        <taxon>Bacillales</taxon>
        <taxon>Bacillaceae</taxon>
        <taxon>Bacillus</taxon>
    </lineage>
</organism>
<keyword evidence="7" id="KW-0812">Transmembrane</keyword>
<dbReference type="Pfam" id="PF01435">
    <property type="entry name" value="Peptidase_M48"/>
    <property type="match status" value="1"/>
</dbReference>
<reference evidence="10 11" key="1">
    <citation type="journal article" date="2018" name="J. Microbiol.">
        <title>Bacillus spongiae sp. nov., isolated from sponge of Jeju Island.</title>
        <authorList>
            <person name="Lee G.E."/>
            <person name="Im W.T."/>
            <person name="Park J.S."/>
        </authorList>
    </citation>
    <scope>NUCLEOTIDE SEQUENCE [LARGE SCALE GENOMIC DNA]</scope>
    <source>
        <strain evidence="10 11">135PIL107-10</strain>
    </source>
</reference>
<keyword evidence="4 6" id="KW-0862">Zinc</keyword>
<evidence type="ECO:0000256" key="5">
    <source>
        <dbReference type="ARBA" id="ARBA00023049"/>
    </source>
</evidence>
<dbReference type="Pfam" id="PF16491">
    <property type="entry name" value="Peptidase_M48_N"/>
    <property type="match status" value="1"/>
</dbReference>
<gene>
    <name evidence="10" type="ORF">WAK64_05335</name>
</gene>
<evidence type="ECO:0000256" key="7">
    <source>
        <dbReference type="SAM" id="Phobius"/>
    </source>
</evidence>
<accession>A0ABU8HBE5</accession>
<feature type="transmembrane region" description="Helical" evidence="7">
    <location>
        <begin position="7"/>
        <end position="27"/>
    </location>
</feature>
<proteinExistence type="inferred from homology"/>
<evidence type="ECO:0000259" key="8">
    <source>
        <dbReference type="Pfam" id="PF01435"/>
    </source>
</evidence>
<evidence type="ECO:0000256" key="3">
    <source>
        <dbReference type="ARBA" id="ARBA00022801"/>
    </source>
</evidence>
<dbReference type="InterPro" id="IPR027057">
    <property type="entry name" value="CAXX_Prtase_1"/>
</dbReference>
<dbReference type="CDD" id="cd07343">
    <property type="entry name" value="M48A_Zmpste24p_like"/>
    <property type="match status" value="1"/>
</dbReference>
<evidence type="ECO:0000313" key="11">
    <source>
        <dbReference type="Proteomes" id="UP001312865"/>
    </source>
</evidence>
<dbReference type="Proteomes" id="UP001312865">
    <property type="component" value="Unassembled WGS sequence"/>
</dbReference>
<feature type="transmembrane region" description="Helical" evidence="7">
    <location>
        <begin position="149"/>
        <end position="169"/>
    </location>
</feature>